<proteinExistence type="predicted"/>
<keyword evidence="2" id="KW-0732">Signal</keyword>
<dbReference type="CDD" id="cd14659">
    <property type="entry name" value="Imelysin-like_IPPA"/>
    <property type="match status" value="1"/>
</dbReference>
<organism evidence="4 5">
    <name type="scientific">Alteromonas confluentis</name>
    <dbReference type="NCBI Taxonomy" id="1656094"/>
    <lineage>
        <taxon>Bacteria</taxon>
        <taxon>Pseudomonadati</taxon>
        <taxon>Pseudomonadota</taxon>
        <taxon>Gammaproteobacteria</taxon>
        <taxon>Alteromonadales</taxon>
        <taxon>Alteromonadaceae</taxon>
        <taxon>Alteromonas/Salinimonas group</taxon>
        <taxon>Alteromonas</taxon>
    </lineage>
</organism>
<reference evidence="4 5" key="1">
    <citation type="submission" date="2016-08" db="EMBL/GenBank/DDBJ databases">
        <authorList>
            <person name="Seilhamer J.J."/>
        </authorList>
    </citation>
    <scope>NUCLEOTIDE SEQUENCE [LARGE SCALE GENOMIC DNA]</scope>
    <source>
        <strain evidence="4 5">KCTC 42603</strain>
    </source>
</reference>
<evidence type="ECO:0000256" key="2">
    <source>
        <dbReference type="ARBA" id="ARBA00022729"/>
    </source>
</evidence>
<dbReference type="Proteomes" id="UP000175691">
    <property type="component" value="Unassembled WGS sequence"/>
</dbReference>
<sequence length="416" mass="44628">MADVKTHSGSVISIAVASALLTSGCGESSSYTAGEGYGTGGNAPVTTSFNEQALLTHLTDNVITPVFQQFNADALQQAQEVSAYCESEVALANFDITDAELTPFKSAARLSWENAMESWQQAEMMQMGPLLDNDGLLKNNIYSWPVVNYCAVDYDVEFFREGEVNGAPYDITLRTPSRKGMVALEYLLFNEDLDVSCESGSPGNWHNLSNSERRVARCEFAVEVANDIATSSETLLSLWAGDNGYAAQLKSAGSASSMFASEHEAVNRISDAMFYLDSMTKDGKLATPLGLFANSCGAQACPEDVESGYAQRSFAHILNNLIGFQALLTGSDGPGFTDFLIDVGDTDTAETMRDDITTAIENVRAYETTLAEALVQDPDAVTQTHADVKSVTDNLKADFINSLALELPATSAGDND</sequence>
<comment type="subcellular location">
    <subcellularLocation>
        <location evidence="1">Cell envelope</location>
    </subcellularLocation>
</comment>
<dbReference type="PROSITE" id="PS51257">
    <property type="entry name" value="PROKAR_LIPOPROTEIN"/>
    <property type="match status" value="1"/>
</dbReference>
<dbReference type="InterPro" id="IPR034984">
    <property type="entry name" value="Imelysin-like_IPPA"/>
</dbReference>
<name>A0A1E7Z7A9_9ALTE</name>
<accession>A0A1E7Z7A9</accession>
<dbReference type="EMBL" id="MDHN01000040">
    <property type="protein sequence ID" value="OFC69415.1"/>
    <property type="molecule type" value="Genomic_DNA"/>
</dbReference>
<dbReference type="InterPro" id="IPR018976">
    <property type="entry name" value="Imelysin-like"/>
</dbReference>
<feature type="domain" description="Imelysin-like" evidence="3">
    <location>
        <begin position="64"/>
        <end position="393"/>
    </location>
</feature>
<gene>
    <name evidence="4" type="ORF">BFC18_18580</name>
</gene>
<protein>
    <recommendedName>
        <fullName evidence="3">Imelysin-like domain-containing protein</fullName>
    </recommendedName>
</protein>
<evidence type="ECO:0000313" key="5">
    <source>
        <dbReference type="Proteomes" id="UP000175691"/>
    </source>
</evidence>
<dbReference type="InterPro" id="IPR038352">
    <property type="entry name" value="Imelysin_sf"/>
</dbReference>
<evidence type="ECO:0000313" key="4">
    <source>
        <dbReference type="EMBL" id="OFC69415.1"/>
    </source>
</evidence>
<evidence type="ECO:0000256" key="1">
    <source>
        <dbReference type="ARBA" id="ARBA00004196"/>
    </source>
</evidence>
<dbReference type="AlphaFoldDB" id="A0A1E7Z7A9"/>
<comment type="caution">
    <text evidence="4">The sequence shown here is derived from an EMBL/GenBank/DDBJ whole genome shotgun (WGS) entry which is preliminary data.</text>
</comment>
<dbReference type="RefSeq" id="WP_070126861.1">
    <property type="nucleotide sequence ID" value="NZ_MDHN01000040.1"/>
</dbReference>
<dbReference type="Pfam" id="PF09375">
    <property type="entry name" value="Peptidase_M75"/>
    <property type="match status" value="1"/>
</dbReference>
<dbReference type="STRING" id="1656094.BFC18_18580"/>
<dbReference type="Gene3D" id="1.20.1420.20">
    <property type="entry name" value="M75 peptidase, HXXE motif"/>
    <property type="match status" value="1"/>
</dbReference>
<dbReference type="OrthoDB" id="7058523at2"/>
<dbReference type="GO" id="GO:0030313">
    <property type="term" value="C:cell envelope"/>
    <property type="evidence" value="ECO:0007669"/>
    <property type="project" value="UniProtKB-SubCell"/>
</dbReference>
<keyword evidence="5" id="KW-1185">Reference proteome</keyword>
<evidence type="ECO:0000259" key="3">
    <source>
        <dbReference type="Pfam" id="PF09375"/>
    </source>
</evidence>